<dbReference type="AlphaFoldDB" id="A0A1I1DTU4"/>
<dbReference type="OrthoDB" id="9804695at2"/>
<dbReference type="EMBL" id="FOLB01000001">
    <property type="protein sequence ID" value="SFB75973.1"/>
    <property type="molecule type" value="Genomic_DNA"/>
</dbReference>
<evidence type="ECO:0000259" key="2">
    <source>
        <dbReference type="SMART" id="SM00881"/>
    </source>
</evidence>
<evidence type="ECO:0000256" key="1">
    <source>
        <dbReference type="SAM" id="MobiDB-lite"/>
    </source>
</evidence>
<protein>
    <recommendedName>
        <fullName evidence="2">CoA-binding domain-containing protein</fullName>
    </recommendedName>
</protein>
<reference evidence="3 4" key="1">
    <citation type="submission" date="2016-10" db="EMBL/GenBank/DDBJ databases">
        <authorList>
            <person name="de Groot N.N."/>
        </authorList>
    </citation>
    <scope>NUCLEOTIDE SEQUENCE [LARGE SCALE GENOMIC DNA]</scope>
    <source>
        <strain evidence="3 4">CGMCC 1.7056</strain>
    </source>
</reference>
<feature type="domain" description="CoA-binding" evidence="2">
    <location>
        <begin position="14"/>
        <end position="110"/>
    </location>
</feature>
<gene>
    <name evidence="3" type="ORF">SAMN04487968_101357</name>
</gene>
<dbReference type="Proteomes" id="UP000198832">
    <property type="component" value="Unassembled WGS sequence"/>
</dbReference>
<organism evidence="3 4">
    <name type="scientific">Nocardioides terrae</name>
    <dbReference type="NCBI Taxonomy" id="574651"/>
    <lineage>
        <taxon>Bacteria</taxon>
        <taxon>Bacillati</taxon>
        <taxon>Actinomycetota</taxon>
        <taxon>Actinomycetes</taxon>
        <taxon>Propionibacteriales</taxon>
        <taxon>Nocardioidaceae</taxon>
        <taxon>Nocardioides</taxon>
    </lineage>
</organism>
<dbReference type="Pfam" id="PF13380">
    <property type="entry name" value="CoA_binding_2"/>
    <property type="match status" value="1"/>
</dbReference>
<keyword evidence="4" id="KW-1185">Reference proteome</keyword>
<dbReference type="RefSeq" id="WP_091119463.1">
    <property type="nucleotide sequence ID" value="NZ_FOLB01000001.1"/>
</dbReference>
<dbReference type="InterPro" id="IPR036291">
    <property type="entry name" value="NAD(P)-bd_dom_sf"/>
</dbReference>
<feature type="compositionally biased region" description="Gly residues" evidence="1">
    <location>
        <begin position="145"/>
        <end position="178"/>
    </location>
</feature>
<accession>A0A1I1DTU4</accession>
<evidence type="ECO:0000313" key="3">
    <source>
        <dbReference type="EMBL" id="SFB75973.1"/>
    </source>
</evidence>
<dbReference type="STRING" id="574651.SAMN04487968_101357"/>
<sequence length="178" mass="18199">MVDWQPRDAIDFMLDDCDTWAVVGLSGDPTRTAYSIAALLQRRGKRIVPIHPDGASGQLEVLGEKAYPTLADVPFPIDVVDVFRRSEAAGQFADEAVQIGAKGVWLQLGVVDAGAFERTTAAGLHMVMDTCPAIEWAGVPDDQSGGSGGGASGCGSGVGVEPGNGSGMSGPGSGMPPG</sequence>
<dbReference type="Gene3D" id="3.40.50.720">
    <property type="entry name" value="NAD(P)-binding Rossmann-like Domain"/>
    <property type="match status" value="1"/>
</dbReference>
<evidence type="ECO:0000313" key="4">
    <source>
        <dbReference type="Proteomes" id="UP000198832"/>
    </source>
</evidence>
<dbReference type="PANTHER" id="PTHR33303:SF2">
    <property type="entry name" value="COA-BINDING DOMAIN-CONTAINING PROTEIN"/>
    <property type="match status" value="1"/>
</dbReference>
<dbReference type="SUPFAM" id="SSF51735">
    <property type="entry name" value="NAD(P)-binding Rossmann-fold domains"/>
    <property type="match status" value="1"/>
</dbReference>
<proteinExistence type="predicted"/>
<feature type="region of interest" description="Disordered" evidence="1">
    <location>
        <begin position="138"/>
        <end position="178"/>
    </location>
</feature>
<dbReference type="SMART" id="SM00881">
    <property type="entry name" value="CoA_binding"/>
    <property type="match status" value="1"/>
</dbReference>
<name>A0A1I1DTU4_9ACTN</name>
<dbReference type="InterPro" id="IPR003781">
    <property type="entry name" value="CoA-bd"/>
</dbReference>
<dbReference type="PANTHER" id="PTHR33303">
    <property type="entry name" value="CYTOPLASMIC PROTEIN-RELATED"/>
    <property type="match status" value="1"/>
</dbReference>